<dbReference type="RefSeq" id="WP_071931334.1">
    <property type="nucleotide sequence ID" value="NZ_CP018082.1"/>
</dbReference>
<evidence type="ECO:0000313" key="2">
    <source>
        <dbReference type="Proteomes" id="UP000183810"/>
    </source>
</evidence>
<dbReference type="OrthoDB" id="9148135at2"/>
<dbReference type="PANTHER" id="PTHR38479">
    <property type="entry name" value="LMO0824 PROTEIN"/>
    <property type="match status" value="1"/>
</dbReference>
<dbReference type="KEGG" id="nsl:BOX37_09455"/>
<keyword evidence="2" id="KW-1185">Reference proteome</keyword>
<sequence length="392" mass="42857">MVSIDAAQRRARLGSRHRLAPGARGGDPVEVARSLVVLHATDPATVFLSVGARTEGLTPAAVERALYDERALVRMLAMRRTMFVAPTELLPVLQSSTCDALAHKQRRAYGRYIEQADVVDGDVASWLAEVEAETHAALLTRGAATGAQLSKDVPRLRTQVDPAPGKSYSKPTSITTWVLVILGAEGRIVRGRPNGSWTSSQYTWAPVETWLPQGFSPLPSEQARVELVRQWLYAFGPAPVTDLKWWTGWTLGEVRKALAHLDITEVDLDGVPGIALTDDLAPVPEPEPWAALLPALDPTPMGWQSRDWFLGPHAPALFDRNGNIGPTVWADGRIVGGWAQRGDGEIVTRLLDDVGADTEKLIAAEIDRTTNWFGDVRAIPRFRTPLQRELTA</sequence>
<gene>
    <name evidence="1" type="ORF">BOX37_09455</name>
</gene>
<reference evidence="1" key="1">
    <citation type="submission" date="2016-11" db="EMBL/GenBank/DDBJ databases">
        <authorList>
            <person name="Jaros S."/>
            <person name="Januszkiewicz K."/>
            <person name="Wedrychowicz H."/>
        </authorList>
    </citation>
    <scope>NUCLEOTIDE SEQUENCE [LARGE SCALE GENOMIC DNA]</scope>
    <source>
        <strain evidence="1">Y48</strain>
    </source>
</reference>
<dbReference type="EMBL" id="CP018082">
    <property type="protein sequence ID" value="APE38178.1"/>
    <property type="molecule type" value="Genomic_DNA"/>
</dbReference>
<evidence type="ECO:0000313" key="1">
    <source>
        <dbReference type="EMBL" id="APE38178.1"/>
    </source>
</evidence>
<accession>A0A1J0W1N8</accession>
<proteinExistence type="predicted"/>
<organism evidence="1 2">
    <name type="scientific">Nocardia mangyaensis</name>
    <dbReference type="NCBI Taxonomy" id="2213200"/>
    <lineage>
        <taxon>Bacteria</taxon>
        <taxon>Bacillati</taxon>
        <taxon>Actinomycetota</taxon>
        <taxon>Actinomycetes</taxon>
        <taxon>Mycobacteriales</taxon>
        <taxon>Nocardiaceae</taxon>
        <taxon>Nocardia</taxon>
    </lineage>
</organism>
<dbReference type="AlphaFoldDB" id="A0A1J0W1N8"/>
<dbReference type="Proteomes" id="UP000183810">
    <property type="component" value="Chromosome"/>
</dbReference>
<protein>
    <recommendedName>
        <fullName evidence="3">Winged helix DNA-binding domain-containing protein</fullName>
    </recommendedName>
</protein>
<evidence type="ECO:0008006" key="3">
    <source>
        <dbReference type="Google" id="ProtNLM"/>
    </source>
</evidence>
<dbReference type="PANTHER" id="PTHR38479:SF2">
    <property type="entry name" value="WINGED HELIX DNA-BINDING DOMAIN-CONTAINING PROTEIN"/>
    <property type="match status" value="1"/>
</dbReference>
<name>A0A1J0W1N8_9NOCA</name>
<dbReference type="InterPro" id="IPR009351">
    <property type="entry name" value="AlkZ-like"/>
</dbReference>
<dbReference type="Pfam" id="PF06224">
    <property type="entry name" value="AlkZ-like"/>
    <property type="match status" value="1"/>
</dbReference>